<feature type="domain" description="HTH lysR-type" evidence="5">
    <location>
        <begin position="1"/>
        <end position="57"/>
    </location>
</feature>
<evidence type="ECO:0000313" key="6">
    <source>
        <dbReference type="EMBL" id="KTC87835.1"/>
    </source>
</evidence>
<dbReference type="InterPro" id="IPR036388">
    <property type="entry name" value="WH-like_DNA-bd_sf"/>
</dbReference>
<dbReference type="PATRIC" id="fig|1212489.4.peg.1539"/>
<protein>
    <submittedName>
        <fullName evidence="6">LysR family transcriptional regulator</fullName>
    </submittedName>
</protein>
<dbReference type="PROSITE" id="PS50931">
    <property type="entry name" value="HTH_LYSR"/>
    <property type="match status" value="1"/>
</dbReference>
<evidence type="ECO:0000256" key="2">
    <source>
        <dbReference type="ARBA" id="ARBA00023015"/>
    </source>
</evidence>
<sequence>MLEDIEVFCLIAKHKSFSKAALELHISPSIATRRLARLEKKLDVRLMNRTTRLVTLTEAGQLYYDEVRTLLEALELSHKNIKSLKKEINGVLKIGLPVSISHFYVTPQLHEFLNRFPGLKIHIVHGNHLLGLLGNGFDLVMHCGELPDSSFHFKKLGMWEKIICASPRYLEKNGVPLHPNDLKHHNCLDHVDNYDFTWLFQEKGKVKKIPITGNARINSSIDLCNLAVSGLGIVYLPAFTVKQKLETDELVSILDCYRPPSLPMYLVYPTDQYLSQKARVFIDFMTKLL</sequence>
<dbReference type="Pfam" id="PF03466">
    <property type="entry name" value="LysR_substrate"/>
    <property type="match status" value="1"/>
</dbReference>
<reference evidence="6 7" key="1">
    <citation type="submission" date="2015-11" db="EMBL/GenBank/DDBJ databases">
        <title>Genomic analysis of 38 Legionella species identifies large and diverse effector repertoires.</title>
        <authorList>
            <person name="Burstein D."/>
            <person name="Amaro F."/>
            <person name="Zusman T."/>
            <person name="Lifshitz Z."/>
            <person name="Cohen O."/>
            <person name="Gilbert J.A."/>
            <person name="Pupko T."/>
            <person name="Shuman H.A."/>
            <person name="Segal G."/>
        </authorList>
    </citation>
    <scope>NUCLEOTIDE SEQUENCE [LARGE SCALE GENOMIC DNA]</scope>
    <source>
        <strain evidence="6 7">ATCC 700990</strain>
    </source>
</reference>
<comment type="similarity">
    <text evidence="1">Belongs to the LysR transcriptional regulatory family.</text>
</comment>
<dbReference type="InterPro" id="IPR005119">
    <property type="entry name" value="LysR_subst-bd"/>
</dbReference>
<dbReference type="SUPFAM" id="SSF46785">
    <property type="entry name" value="Winged helix' DNA-binding domain"/>
    <property type="match status" value="1"/>
</dbReference>
<keyword evidence="2" id="KW-0805">Transcription regulation</keyword>
<accession>A0A0W0SWW3</accession>
<dbReference type="SUPFAM" id="SSF53850">
    <property type="entry name" value="Periplasmic binding protein-like II"/>
    <property type="match status" value="1"/>
</dbReference>
<gene>
    <name evidence="6" type="ORF">Ldro_1454</name>
</gene>
<evidence type="ECO:0000256" key="1">
    <source>
        <dbReference type="ARBA" id="ARBA00009437"/>
    </source>
</evidence>
<dbReference type="STRING" id="1212489.Ldro_1454"/>
<dbReference type="FunFam" id="1.10.10.10:FF:000001">
    <property type="entry name" value="LysR family transcriptional regulator"/>
    <property type="match status" value="1"/>
</dbReference>
<dbReference type="GO" id="GO:0003700">
    <property type="term" value="F:DNA-binding transcription factor activity"/>
    <property type="evidence" value="ECO:0007669"/>
    <property type="project" value="InterPro"/>
</dbReference>
<dbReference type="Gene3D" id="1.10.10.10">
    <property type="entry name" value="Winged helix-like DNA-binding domain superfamily/Winged helix DNA-binding domain"/>
    <property type="match status" value="1"/>
</dbReference>
<evidence type="ECO:0000256" key="4">
    <source>
        <dbReference type="ARBA" id="ARBA00023163"/>
    </source>
</evidence>
<dbReference type="PANTHER" id="PTHR30537">
    <property type="entry name" value="HTH-TYPE TRANSCRIPTIONAL REGULATOR"/>
    <property type="match status" value="1"/>
</dbReference>
<dbReference type="GO" id="GO:0003677">
    <property type="term" value="F:DNA binding"/>
    <property type="evidence" value="ECO:0007669"/>
    <property type="project" value="UniProtKB-KW"/>
</dbReference>
<name>A0A0W0SWW3_9GAMM</name>
<comment type="caution">
    <text evidence="6">The sequence shown here is derived from an EMBL/GenBank/DDBJ whole genome shotgun (WGS) entry which is preliminary data.</text>
</comment>
<dbReference type="CDD" id="cd08422">
    <property type="entry name" value="PBP2_CrgA_like"/>
    <property type="match status" value="1"/>
</dbReference>
<evidence type="ECO:0000259" key="5">
    <source>
        <dbReference type="PROSITE" id="PS50931"/>
    </source>
</evidence>
<dbReference type="EMBL" id="LNXY01000020">
    <property type="protein sequence ID" value="KTC87835.1"/>
    <property type="molecule type" value="Genomic_DNA"/>
</dbReference>
<keyword evidence="4" id="KW-0804">Transcription</keyword>
<organism evidence="6 7">
    <name type="scientific">Legionella drozanskii LLAP-1</name>
    <dbReference type="NCBI Taxonomy" id="1212489"/>
    <lineage>
        <taxon>Bacteria</taxon>
        <taxon>Pseudomonadati</taxon>
        <taxon>Pseudomonadota</taxon>
        <taxon>Gammaproteobacteria</taxon>
        <taxon>Legionellales</taxon>
        <taxon>Legionellaceae</taxon>
        <taxon>Legionella</taxon>
    </lineage>
</organism>
<dbReference type="InterPro" id="IPR058163">
    <property type="entry name" value="LysR-type_TF_proteobact-type"/>
</dbReference>
<dbReference type="InterPro" id="IPR000847">
    <property type="entry name" value="LysR_HTH_N"/>
</dbReference>
<evidence type="ECO:0000256" key="3">
    <source>
        <dbReference type="ARBA" id="ARBA00023125"/>
    </source>
</evidence>
<keyword evidence="3" id="KW-0238">DNA-binding</keyword>
<dbReference type="Proteomes" id="UP000054736">
    <property type="component" value="Unassembled WGS sequence"/>
</dbReference>
<dbReference type="PANTHER" id="PTHR30537:SF5">
    <property type="entry name" value="HTH-TYPE TRANSCRIPTIONAL ACTIVATOR TTDR-RELATED"/>
    <property type="match status" value="1"/>
</dbReference>
<keyword evidence="7" id="KW-1185">Reference proteome</keyword>
<evidence type="ECO:0000313" key="7">
    <source>
        <dbReference type="Proteomes" id="UP000054736"/>
    </source>
</evidence>
<proteinExistence type="inferred from homology"/>
<dbReference type="AlphaFoldDB" id="A0A0W0SWW3"/>
<dbReference type="Gene3D" id="3.40.190.290">
    <property type="match status" value="1"/>
</dbReference>
<dbReference type="InterPro" id="IPR036390">
    <property type="entry name" value="WH_DNA-bd_sf"/>
</dbReference>
<dbReference type="Pfam" id="PF00126">
    <property type="entry name" value="HTH_1"/>
    <property type="match status" value="1"/>
</dbReference>